<dbReference type="InterPro" id="IPR011008">
    <property type="entry name" value="Dimeric_a/b-barrel"/>
</dbReference>
<dbReference type="GO" id="GO:0005829">
    <property type="term" value="C:cytosol"/>
    <property type="evidence" value="ECO:0007669"/>
    <property type="project" value="TreeGrafter"/>
</dbReference>
<organism evidence="6 7">
    <name type="scientific">Sandaracinobacter neustonicus</name>
    <dbReference type="NCBI Taxonomy" id="1715348"/>
    <lineage>
        <taxon>Bacteria</taxon>
        <taxon>Pseudomonadati</taxon>
        <taxon>Pseudomonadota</taxon>
        <taxon>Alphaproteobacteria</taxon>
        <taxon>Sphingomonadales</taxon>
        <taxon>Sphingosinicellaceae</taxon>
        <taxon>Sandaracinobacter</taxon>
    </lineage>
</organism>
<evidence type="ECO:0000313" key="6">
    <source>
        <dbReference type="EMBL" id="TPE62469.1"/>
    </source>
</evidence>
<sequence length="527" mass="57139">MSAPLPVELELGDLQGGILSAYGKLGFPKARYILFHVETPKGGRAFVEALRPKITTARRWPSSKGISTGSSPVSRPDCTLNIAFTFWGLFALDVPTRTLRGLPDEFIDGMGVRAPILGDDVQDNGADHWDDVWKPGLPKPHILIMLNARADADGNPLPALADMTDFVLKAAAANGVTLLQGHKGDDPRWQDLSAIYALGADGKPQPQPTEHFGFVDAIGDPVFEGQYPGGEEKLRCVGQGAVDGKGNWRPLAPGEFILGWTDEAQEVAGGAMPLDFSRNGSFFAYRKLHQHLDAWDDWVAARAKDLAATWEIADLPTAIALLKAKMAGRWPDGVPLLLAPTPAAHAAFNQRLAPGSKEWLAAITHFGFLDDLDGAKCPVTSHIRRANTRDMLDPLWDQGADRRMGSALNNRRRILRRGLPYGEAGRADSEHGIVLLAHCASLFRQFEFVQQQWMNYGLDFNAGNDSCPIVGTHPPGARFVIAAPDDSKPPFIASGIPQFVSTRGGEYFFAPSMTALRMIGTGVVDPT</sequence>
<dbReference type="InterPro" id="IPR006314">
    <property type="entry name" value="Dyp_peroxidase"/>
</dbReference>
<comment type="cofactor">
    <cofactor evidence="1">
        <name>heme b</name>
        <dbReference type="ChEBI" id="CHEBI:60344"/>
    </cofactor>
</comment>
<dbReference type="AlphaFoldDB" id="A0A501XPY3"/>
<reference evidence="6 7" key="1">
    <citation type="submission" date="2019-06" db="EMBL/GenBank/DDBJ databases">
        <authorList>
            <person name="Lee I."/>
            <person name="Jang G.I."/>
            <person name="Hwang C.Y."/>
        </authorList>
    </citation>
    <scope>NUCLEOTIDE SEQUENCE [LARGE SCALE GENOMIC DNA]</scope>
    <source>
        <strain evidence="6 7">PAMC 28131</strain>
    </source>
</reference>
<keyword evidence="4" id="KW-0560">Oxidoreductase</keyword>
<dbReference type="PANTHER" id="PTHR30521">
    <property type="entry name" value="DEFERROCHELATASE/PEROXIDASE"/>
    <property type="match status" value="1"/>
</dbReference>
<dbReference type="Proteomes" id="UP000319897">
    <property type="component" value="Unassembled WGS sequence"/>
</dbReference>
<dbReference type="PANTHER" id="PTHR30521:SF5">
    <property type="entry name" value="BLR4509 PROTEIN"/>
    <property type="match status" value="1"/>
</dbReference>
<evidence type="ECO:0000256" key="4">
    <source>
        <dbReference type="ARBA" id="ARBA00023002"/>
    </source>
</evidence>
<dbReference type="GO" id="GO:0004601">
    <property type="term" value="F:peroxidase activity"/>
    <property type="evidence" value="ECO:0007669"/>
    <property type="project" value="UniProtKB-KW"/>
</dbReference>
<keyword evidence="2" id="KW-0575">Peroxidase</keyword>
<evidence type="ECO:0000256" key="5">
    <source>
        <dbReference type="ARBA" id="ARBA00023004"/>
    </source>
</evidence>
<keyword evidence="5" id="KW-0408">Iron</keyword>
<comment type="caution">
    <text evidence="6">The sequence shown here is derived from an EMBL/GenBank/DDBJ whole genome shotgun (WGS) entry which is preliminary data.</text>
</comment>
<accession>A0A501XPY3</accession>
<evidence type="ECO:0000256" key="2">
    <source>
        <dbReference type="ARBA" id="ARBA00022559"/>
    </source>
</evidence>
<evidence type="ECO:0000313" key="7">
    <source>
        <dbReference type="Proteomes" id="UP000319897"/>
    </source>
</evidence>
<dbReference type="GO" id="GO:0046872">
    <property type="term" value="F:metal ion binding"/>
    <property type="evidence" value="ECO:0007669"/>
    <property type="project" value="UniProtKB-KW"/>
</dbReference>
<gene>
    <name evidence="6" type="ORF">FJQ54_06110</name>
</gene>
<dbReference type="PROSITE" id="PS51404">
    <property type="entry name" value="DYP_PEROXIDASE"/>
    <property type="match status" value="1"/>
</dbReference>
<dbReference type="OrthoDB" id="236246at2"/>
<dbReference type="RefSeq" id="WP_140927533.1">
    <property type="nucleotide sequence ID" value="NZ_VFSU01000018.1"/>
</dbReference>
<dbReference type="SUPFAM" id="SSF54909">
    <property type="entry name" value="Dimeric alpha+beta barrel"/>
    <property type="match status" value="1"/>
</dbReference>
<dbReference type="EMBL" id="VFSU01000018">
    <property type="protein sequence ID" value="TPE62469.1"/>
    <property type="molecule type" value="Genomic_DNA"/>
</dbReference>
<evidence type="ECO:0008006" key="8">
    <source>
        <dbReference type="Google" id="ProtNLM"/>
    </source>
</evidence>
<keyword evidence="7" id="KW-1185">Reference proteome</keyword>
<protein>
    <recommendedName>
        <fullName evidence="8">Peroxidase</fullName>
    </recommendedName>
</protein>
<evidence type="ECO:0000256" key="1">
    <source>
        <dbReference type="ARBA" id="ARBA00001970"/>
    </source>
</evidence>
<keyword evidence="3" id="KW-0479">Metal-binding</keyword>
<dbReference type="GO" id="GO:0020037">
    <property type="term" value="F:heme binding"/>
    <property type="evidence" value="ECO:0007669"/>
    <property type="project" value="InterPro"/>
</dbReference>
<name>A0A501XPY3_9SPHN</name>
<proteinExistence type="predicted"/>
<evidence type="ECO:0000256" key="3">
    <source>
        <dbReference type="ARBA" id="ARBA00022723"/>
    </source>
</evidence>